<dbReference type="InterPro" id="IPR036942">
    <property type="entry name" value="Beta-barrel_TonB_sf"/>
</dbReference>
<evidence type="ECO:0000259" key="13">
    <source>
        <dbReference type="Pfam" id="PF00593"/>
    </source>
</evidence>
<evidence type="ECO:0000256" key="6">
    <source>
        <dbReference type="ARBA" id="ARBA00023077"/>
    </source>
</evidence>
<evidence type="ECO:0000256" key="12">
    <source>
        <dbReference type="SAM" id="SignalP"/>
    </source>
</evidence>
<keyword evidence="3 10" id="KW-1134">Transmembrane beta strand</keyword>
<dbReference type="SUPFAM" id="SSF49464">
    <property type="entry name" value="Carboxypeptidase regulatory domain-like"/>
    <property type="match status" value="1"/>
</dbReference>
<dbReference type="PANTHER" id="PTHR30069:SF29">
    <property type="entry name" value="HEMOGLOBIN AND HEMOGLOBIN-HAPTOGLOBIN-BINDING PROTEIN 1-RELATED"/>
    <property type="match status" value="1"/>
</dbReference>
<feature type="domain" description="TonB-dependent receptor-like beta-barrel" evidence="13">
    <location>
        <begin position="324"/>
        <end position="818"/>
    </location>
</feature>
<evidence type="ECO:0000259" key="14">
    <source>
        <dbReference type="Pfam" id="PF07715"/>
    </source>
</evidence>
<dbReference type="Gene3D" id="2.40.170.20">
    <property type="entry name" value="TonB-dependent receptor, beta-barrel domain"/>
    <property type="match status" value="1"/>
</dbReference>
<keyword evidence="7 10" id="KW-0472">Membrane</keyword>
<evidence type="ECO:0000313" key="15">
    <source>
        <dbReference type="EMBL" id="PWB71468.1"/>
    </source>
</evidence>
<evidence type="ECO:0000256" key="5">
    <source>
        <dbReference type="ARBA" id="ARBA00022729"/>
    </source>
</evidence>
<dbReference type="Pfam" id="PF13715">
    <property type="entry name" value="CarbopepD_reg_2"/>
    <property type="match status" value="1"/>
</dbReference>
<evidence type="ECO:0000256" key="7">
    <source>
        <dbReference type="ARBA" id="ARBA00023136"/>
    </source>
</evidence>
<keyword evidence="8" id="KW-0675">Receptor</keyword>
<protein>
    <recommendedName>
        <fullName evidence="17">TonB-dependent receptor</fullName>
    </recommendedName>
</protein>
<keyword evidence="4 10" id="KW-0812">Transmembrane</keyword>
<evidence type="ECO:0000256" key="10">
    <source>
        <dbReference type="PROSITE-ProRule" id="PRU01360"/>
    </source>
</evidence>
<feature type="domain" description="TonB-dependent receptor plug" evidence="14">
    <location>
        <begin position="127"/>
        <end position="239"/>
    </location>
</feature>
<organism evidence="15 16">
    <name type="scientific">candidate division GN15 bacterium</name>
    <dbReference type="NCBI Taxonomy" id="2072418"/>
    <lineage>
        <taxon>Bacteria</taxon>
        <taxon>candidate division GN15</taxon>
    </lineage>
</organism>
<dbReference type="Pfam" id="PF07715">
    <property type="entry name" value="Plug"/>
    <property type="match status" value="1"/>
</dbReference>
<evidence type="ECO:0008006" key="17">
    <source>
        <dbReference type="Google" id="ProtNLM"/>
    </source>
</evidence>
<dbReference type="Pfam" id="PF00593">
    <property type="entry name" value="TonB_dep_Rec_b-barrel"/>
    <property type="match status" value="1"/>
</dbReference>
<dbReference type="GO" id="GO:0015344">
    <property type="term" value="F:siderophore uptake transmembrane transporter activity"/>
    <property type="evidence" value="ECO:0007669"/>
    <property type="project" value="TreeGrafter"/>
</dbReference>
<evidence type="ECO:0000256" key="2">
    <source>
        <dbReference type="ARBA" id="ARBA00022448"/>
    </source>
</evidence>
<evidence type="ECO:0000256" key="9">
    <source>
        <dbReference type="ARBA" id="ARBA00023237"/>
    </source>
</evidence>
<reference evidence="15 16" key="1">
    <citation type="journal article" date="2018" name="ISME J.">
        <title>A methanotrophic archaeon couples anaerobic oxidation of methane to Fe(III) reduction.</title>
        <authorList>
            <person name="Cai C."/>
            <person name="Leu A.O."/>
            <person name="Xie G.J."/>
            <person name="Guo J."/>
            <person name="Feng Y."/>
            <person name="Zhao J.X."/>
            <person name="Tyson G.W."/>
            <person name="Yuan Z."/>
            <person name="Hu S."/>
        </authorList>
    </citation>
    <scope>NUCLEOTIDE SEQUENCE [LARGE SCALE GENOMIC DNA]</scope>
    <source>
        <strain evidence="15">FeB_12</strain>
    </source>
</reference>
<evidence type="ECO:0000256" key="1">
    <source>
        <dbReference type="ARBA" id="ARBA00004571"/>
    </source>
</evidence>
<evidence type="ECO:0000256" key="3">
    <source>
        <dbReference type="ARBA" id="ARBA00022452"/>
    </source>
</evidence>
<accession>A0A855X5V7</accession>
<feature type="chain" id="PRO_5032612636" description="TonB-dependent receptor" evidence="12">
    <location>
        <begin position="23"/>
        <end position="945"/>
    </location>
</feature>
<keyword evidence="6 11" id="KW-0798">TonB box</keyword>
<dbReference type="GO" id="GO:0009279">
    <property type="term" value="C:cell outer membrane"/>
    <property type="evidence" value="ECO:0007669"/>
    <property type="project" value="UniProtKB-SubCell"/>
</dbReference>
<keyword evidence="5 12" id="KW-0732">Signal</keyword>
<keyword evidence="2 10" id="KW-0813">Transport</keyword>
<name>A0A855X5V7_9BACT</name>
<dbReference type="PANTHER" id="PTHR30069">
    <property type="entry name" value="TONB-DEPENDENT OUTER MEMBRANE RECEPTOR"/>
    <property type="match status" value="1"/>
</dbReference>
<comment type="similarity">
    <text evidence="10 11">Belongs to the TonB-dependent receptor family.</text>
</comment>
<dbReference type="EMBL" id="PQAP01000114">
    <property type="protein sequence ID" value="PWB71468.1"/>
    <property type="molecule type" value="Genomic_DNA"/>
</dbReference>
<keyword evidence="9 10" id="KW-0998">Cell outer membrane</keyword>
<comment type="subcellular location">
    <subcellularLocation>
        <location evidence="1 10">Cell outer membrane</location>
        <topology evidence="1 10">Multi-pass membrane protein</topology>
    </subcellularLocation>
</comment>
<dbReference type="Gene3D" id="2.170.130.10">
    <property type="entry name" value="TonB-dependent receptor, plug domain"/>
    <property type="match status" value="1"/>
</dbReference>
<dbReference type="AlphaFoldDB" id="A0A855X5V7"/>
<dbReference type="PROSITE" id="PS52016">
    <property type="entry name" value="TONB_DEPENDENT_REC_3"/>
    <property type="match status" value="1"/>
</dbReference>
<gene>
    <name evidence="15" type="ORF">C3F09_07820</name>
</gene>
<dbReference type="InterPro" id="IPR008969">
    <property type="entry name" value="CarboxyPept-like_regulatory"/>
</dbReference>
<evidence type="ECO:0000256" key="11">
    <source>
        <dbReference type="RuleBase" id="RU003357"/>
    </source>
</evidence>
<dbReference type="Gene3D" id="2.60.40.1120">
    <property type="entry name" value="Carboxypeptidase-like, regulatory domain"/>
    <property type="match status" value="1"/>
</dbReference>
<evidence type="ECO:0000256" key="4">
    <source>
        <dbReference type="ARBA" id="ARBA00022692"/>
    </source>
</evidence>
<dbReference type="InterPro" id="IPR000531">
    <property type="entry name" value="Beta-barrel_TonB"/>
</dbReference>
<feature type="signal peptide" evidence="12">
    <location>
        <begin position="1"/>
        <end position="22"/>
    </location>
</feature>
<dbReference type="InterPro" id="IPR039426">
    <property type="entry name" value="TonB-dep_rcpt-like"/>
</dbReference>
<dbReference type="InterPro" id="IPR012910">
    <property type="entry name" value="Plug_dom"/>
</dbReference>
<evidence type="ECO:0000313" key="16">
    <source>
        <dbReference type="Proteomes" id="UP000250918"/>
    </source>
</evidence>
<proteinExistence type="inferred from homology"/>
<comment type="caution">
    <text evidence="15">The sequence shown here is derived from an EMBL/GenBank/DDBJ whole genome shotgun (WGS) entry which is preliminary data.</text>
</comment>
<dbReference type="InterPro" id="IPR037066">
    <property type="entry name" value="Plug_dom_sf"/>
</dbReference>
<dbReference type="GO" id="GO:0044718">
    <property type="term" value="P:siderophore transmembrane transport"/>
    <property type="evidence" value="ECO:0007669"/>
    <property type="project" value="TreeGrafter"/>
</dbReference>
<evidence type="ECO:0000256" key="8">
    <source>
        <dbReference type="ARBA" id="ARBA00023170"/>
    </source>
</evidence>
<dbReference type="Proteomes" id="UP000250918">
    <property type="component" value="Unassembled WGS sequence"/>
</dbReference>
<dbReference type="SUPFAM" id="SSF56935">
    <property type="entry name" value="Porins"/>
    <property type="match status" value="1"/>
</dbReference>
<sequence>MKLKCLSFVLPMLCVLTGIALGAVTGKITGVITDTQTKEPLVGVSVQIVGTTMGGQTNEDGRYTILNVPVGTYVLKLSAVGYAPVEVSNVEVSADLASYQSHSMTSQVTDLNQVITVTAERPLVMKDKTTTVNILRRDEILSMPTRGFDQVVGIQNSVVRMKSNVDLRQRGFREASGPAATEMNLRGGRPSEVAYYVDGFSQQDPLSGLSTANINNNAIKEISVTSGAFSAEYGNIASGIVNVVTNSGTDKYSGNIEVVSDNLVGAKHSYDQNFYAGDFSGPIPGLKKGFFFFSGERRWLGDRQPSSKTKEMVERFNLQDQFGPNYQRLPSNTQSGWSYQGKIDYAFTPNVKMALSANGSVDNWREYRHERIYDVNHQPRYEDKNLGANAKITHTLSANTFYNLSASYFKTERFRGDNLLWKDMNAYQRPFADPEEDPSNLFFAWDEDITYNDSVYQHQQAYWANYLKRKASYLGFKGDLTHKVNDQHTLRGGFDFQRHTLRYFENLDATTAYNAQYVNRYGYDANAEESDTLSWINNTKHPINLGLYLEDRFDLQNMIISAGLRFDYFDYKALRFIDSLNPLNPGRIDTTGDNLDESDFEASKKFSRFSPRLGVAFPVSDKTQFHINYGKFFQRPDLRNLYVGYDFFAARITGGSFYPFASPNLEPEKTTQYEVGVTHQLGNNTALSFTAYYKDVQDLTQIFHVSPANPNTYDIFGNIDYGTIKGLDVELNMRRTRSISLDLKYTLSYAEGTGSYSQSRYIIAWQNPNEPMKTTAPLDYDQRHNFTAIVDVRAGKHEGPKVGNFYLLENTGVNFLVMASSGVPYTPLRVDNSVTLAAYSPIPTGPINSQSLPWTFRIDMKLERIIKVGNYTLTPYLWVRNLLDRDNVLAVHETTGKPDENGWLNTSAGRDFVGNFGSEGYNLIQFNPKNWDIPRMFLFGLRASF</sequence>